<evidence type="ECO:0000313" key="2">
    <source>
        <dbReference type="Proteomes" id="UP001218218"/>
    </source>
</evidence>
<keyword evidence="2" id="KW-1185">Reference proteome</keyword>
<name>A0AAD7ERF5_9AGAR</name>
<protein>
    <submittedName>
        <fullName evidence="1">Uncharacterized protein</fullName>
    </submittedName>
</protein>
<dbReference type="EMBL" id="JARIHO010000018">
    <property type="protein sequence ID" value="KAJ7347912.1"/>
    <property type="molecule type" value="Genomic_DNA"/>
</dbReference>
<dbReference type="Proteomes" id="UP001218218">
    <property type="component" value="Unassembled WGS sequence"/>
</dbReference>
<gene>
    <name evidence="1" type="ORF">DFH08DRAFT_808690</name>
</gene>
<organism evidence="1 2">
    <name type="scientific">Mycena albidolilacea</name>
    <dbReference type="NCBI Taxonomy" id="1033008"/>
    <lineage>
        <taxon>Eukaryota</taxon>
        <taxon>Fungi</taxon>
        <taxon>Dikarya</taxon>
        <taxon>Basidiomycota</taxon>
        <taxon>Agaricomycotina</taxon>
        <taxon>Agaricomycetes</taxon>
        <taxon>Agaricomycetidae</taxon>
        <taxon>Agaricales</taxon>
        <taxon>Marasmiineae</taxon>
        <taxon>Mycenaceae</taxon>
        <taxon>Mycena</taxon>
    </lineage>
</organism>
<dbReference type="AlphaFoldDB" id="A0AAD7ERF5"/>
<evidence type="ECO:0000313" key="1">
    <source>
        <dbReference type="EMBL" id="KAJ7347912.1"/>
    </source>
</evidence>
<sequence length="205" mass="22086">MLPSKFFGTLTAVAHLPPLILTDWSPGKAAQINFYLNGTCAPQYIYSSVATSWWSMSPLVGIGSIMGAECFTLSLLRGSTGINTGMMWEQSLSKDDIEPNQLNGSCTFWDGVACYGKKVPSSYVAGGVGGGTCQPARSAMSGLLTSRFHQFNSEYNNTSTVPNRGSGSNSDYVFHDPTHNTNIAIYSLAHNLVAPESSLVFLHWL</sequence>
<comment type="caution">
    <text evidence="1">The sequence shown here is derived from an EMBL/GenBank/DDBJ whole genome shotgun (WGS) entry which is preliminary data.</text>
</comment>
<proteinExistence type="predicted"/>
<reference evidence="1" key="1">
    <citation type="submission" date="2023-03" db="EMBL/GenBank/DDBJ databases">
        <title>Massive genome expansion in bonnet fungi (Mycena s.s.) driven by repeated elements and novel gene families across ecological guilds.</title>
        <authorList>
            <consortium name="Lawrence Berkeley National Laboratory"/>
            <person name="Harder C.B."/>
            <person name="Miyauchi S."/>
            <person name="Viragh M."/>
            <person name="Kuo A."/>
            <person name="Thoen E."/>
            <person name="Andreopoulos B."/>
            <person name="Lu D."/>
            <person name="Skrede I."/>
            <person name="Drula E."/>
            <person name="Henrissat B."/>
            <person name="Morin E."/>
            <person name="Kohler A."/>
            <person name="Barry K."/>
            <person name="LaButti K."/>
            <person name="Morin E."/>
            <person name="Salamov A."/>
            <person name="Lipzen A."/>
            <person name="Mereny Z."/>
            <person name="Hegedus B."/>
            <person name="Baldrian P."/>
            <person name="Stursova M."/>
            <person name="Weitz H."/>
            <person name="Taylor A."/>
            <person name="Grigoriev I.V."/>
            <person name="Nagy L.G."/>
            <person name="Martin F."/>
            <person name="Kauserud H."/>
        </authorList>
    </citation>
    <scope>NUCLEOTIDE SEQUENCE</scope>
    <source>
        <strain evidence="1">CBHHK002</strain>
    </source>
</reference>
<accession>A0AAD7ERF5</accession>